<dbReference type="SUPFAM" id="SSF51126">
    <property type="entry name" value="Pectin lyase-like"/>
    <property type="match status" value="2"/>
</dbReference>
<dbReference type="AlphaFoldDB" id="A0A2U1PPV1"/>
<dbReference type="GO" id="GO:0016829">
    <property type="term" value="F:lyase activity"/>
    <property type="evidence" value="ECO:0007669"/>
    <property type="project" value="UniProtKB-KW"/>
</dbReference>
<evidence type="ECO:0000313" key="11">
    <source>
        <dbReference type="EMBL" id="PWA87760.1"/>
    </source>
</evidence>
<feature type="signal peptide" evidence="10">
    <location>
        <begin position="1"/>
        <end position="19"/>
    </location>
</feature>
<dbReference type="InterPro" id="IPR012334">
    <property type="entry name" value="Pectin_lyas_fold"/>
</dbReference>
<keyword evidence="7" id="KW-0961">Cell wall biogenesis/degradation</keyword>
<keyword evidence="12" id="KW-1185">Reference proteome</keyword>
<dbReference type="FunFam" id="2.160.20.10:FF:000004">
    <property type="entry name" value="Pectin lyase-like superfamily protein"/>
    <property type="match status" value="1"/>
</dbReference>
<dbReference type="SMART" id="SM00710">
    <property type="entry name" value="PbH1"/>
    <property type="match status" value="10"/>
</dbReference>
<dbReference type="InterPro" id="IPR011050">
    <property type="entry name" value="Pectin_lyase_fold/virulence"/>
</dbReference>
<evidence type="ECO:0000256" key="4">
    <source>
        <dbReference type="ARBA" id="ARBA00022525"/>
    </source>
</evidence>
<evidence type="ECO:0000256" key="5">
    <source>
        <dbReference type="ARBA" id="ARBA00022801"/>
    </source>
</evidence>
<proteinExistence type="inferred from homology"/>
<comment type="subcellular location">
    <subcellularLocation>
        <location evidence="1">Secreted</location>
        <location evidence="1">Cell wall</location>
    </subcellularLocation>
</comment>
<dbReference type="PANTHER" id="PTHR31375">
    <property type="match status" value="1"/>
</dbReference>
<evidence type="ECO:0000256" key="8">
    <source>
        <dbReference type="PROSITE-ProRule" id="PRU10052"/>
    </source>
</evidence>
<comment type="similarity">
    <text evidence="2 9">Belongs to the glycosyl hydrolase 28 family.</text>
</comment>
<reference evidence="11 12" key="1">
    <citation type="journal article" date="2018" name="Mol. Plant">
        <title>The genome of Artemisia annua provides insight into the evolution of Asteraceae family and artemisinin biosynthesis.</title>
        <authorList>
            <person name="Shen Q."/>
            <person name="Zhang L."/>
            <person name="Liao Z."/>
            <person name="Wang S."/>
            <person name="Yan T."/>
            <person name="Shi P."/>
            <person name="Liu M."/>
            <person name="Fu X."/>
            <person name="Pan Q."/>
            <person name="Wang Y."/>
            <person name="Lv Z."/>
            <person name="Lu X."/>
            <person name="Zhang F."/>
            <person name="Jiang W."/>
            <person name="Ma Y."/>
            <person name="Chen M."/>
            <person name="Hao X."/>
            <person name="Li L."/>
            <person name="Tang Y."/>
            <person name="Lv G."/>
            <person name="Zhou Y."/>
            <person name="Sun X."/>
            <person name="Brodelius P.E."/>
            <person name="Rose J.K.C."/>
            <person name="Tang K."/>
        </authorList>
    </citation>
    <scope>NUCLEOTIDE SEQUENCE [LARGE SCALE GENOMIC DNA]</scope>
    <source>
        <strain evidence="12">cv. Huhao1</strain>
        <tissue evidence="11">Leaf</tissue>
    </source>
</reference>
<dbReference type="OrthoDB" id="187139at2759"/>
<dbReference type="InterPro" id="IPR000743">
    <property type="entry name" value="Glyco_hydro_28"/>
</dbReference>
<keyword evidence="3" id="KW-0134">Cell wall</keyword>
<dbReference type="Gene3D" id="2.160.20.10">
    <property type="entry name" value="Single-stranded right-handed beta-helix, Pectin lyase-like"/>
    <property type="match status" value="2"/>
</dbReference>
<dbReference type="EMBL" id="PKPP01000880">
    <property type="protein sequence ID" value="PWA87760.1"/>
    <property type="molecule type" value="Genomic_DNA"/>
</dbReference>
<organism evidence="11 12">
    <name type="scientific">Artemisia annua</name>
    <name type="common">Sweet wormwood</name>
    <dbReference type="NCBI Taxonomy" id="35608"/>
    <lineage>
        <taxon>Eukaryota</taxon>
        <taxon>Viridiplantae</taxon>
        <taxon>Streptophyta</taxon>
        <taxon>Embryophyta</taxon>
        <taxon>Tracheophyta</taxon>
        <taxon>Spermatophyta</taxon>
        <taxon>Magnoliopsida</taxon>
        <taxon>eudicotyledons</taxon>
        <taxon>Gunneridae</taxon>
        <taxon>Pentapetalae</taxon>
        <taxon>asterids</taxon>
        <taxon>campanulids</taxon>
        <taxon>Asterales</taxon>
        <taxon>Asteraceae</taxon>
        <taxon>Asteroideae</taxon>
        <taxon>Anthemideae</taxon>
        <taxon>Artemisiinae</taxon>
        <taxon>Artemisia</taxon>
    </lineage>
</organism>
<dbReference type="Pfam" id="PF00295">
    <property type="entry name" value="Glyco_hydro_28"/>
    <property type="match status" value="2"/>
</dbReference>
<sequence length="539" mass="57317">MVIKHIIVLLFLIFQYSSAKVTYNVVTLGAKADGRSDTKNAFLKAWNLACASTSPAIIAVPSGRYLIASAITFSGQTCKSKAITFNMYGTLVAPSSYNAIGNDEVWIKFYRVNHVTISGGTLDAQGGPLWACKSSGKTCPQGATTLGIYHSQNIVISKLRSLNSQMFHIAVYACTNTKLQGVSIVASGLSPNTDGIHLTSSTGITILNSKISTGDDCISIGPGNSNVWIEKVVCGPGHGISIGSLGWELQEAGVQNITVKTTTFIGTQNGLRIKTWARRSNGFVRNIVFKGATMMKVKYPIIIDGKYCPNNRNCPNDQVSGVKISNVAFENVHGTSATQVAVKFDCSKGSPCSGIRLKDVSLVYVGKPAISSCSYAAGTASGILLPSSCFIGSLGWELQEVGVQNITVKTTTFIGTQNGLRIKTWARRSNGFVRNIVFKDATMMKVKYPIIIDGKYCPNNRNCPNDQVSGVKISNVAFEDVHGTSATQVAVKFDCSKGSPCSGIRLKNVNLVYVGKPAISSCSYAAGTASGILLPSSCL</sequence>
<keyword evidence="11" id="KW-0456">Lyase</keyword>
<evidence type="ECO:0000256" key="6">
    <source>
        <dbReference type="ARBA" id="ARBA00023295"/>
    </source>
</evidence>
<comment type="caution">
    <text evidence="11">The sequence shown here is derived from an EMBL/GenBank/DDBJ whole genome shotgun (WGS) entry which is preliminary data.</text>
</comment>
<evidence type="ECO:0000256" key="3">
    <source>
        <dbReference type="ARBA" id="ARBA00022512"/>
    </source>
</evidence>
<evidence type="ECO:0000256" key="10">
    <source>
        <dbReference type="SAM" id="SignalP"/>
    </source>
</evidence>
<keyword evidence="4" id="KW-0964">Secreted</keyword>
<evidence type="ECO:0000313" key="12">
    <source>
        <dbReference type="Proteomes" id="UP000245207"/>
    </source>
</evidence>
<keyword evidence="10" id="KW-0732">Signal</keyword>
<evidence type="ECO:0000256" key="1">
    <source>
        <dbReference type="ARBA" id="ARBA00004191"/>
    </source>
</evidence>
<evidence type="ECO:0000256" key="9">
    <source>
        <dbReference type="RuleBase" id="RU361169"/>
    </source>
</evidence>
<dbReference type="STRING" id="35608.A0A2U1PPV1"/>
<gene>
    <name evidence="11" type="ORF">CTI12_AA126540</name>
</gene>
<dbReference type="Proteomes" id="UP000245207">
    <property type="component" value="Unassembled WGS sequence"/>
</dbReference>
<evidence type="ECO:0000256" key="7">
    <source>
        <dbReference type="ARBA" id="ARBA00023316"/>
    </source>
</evidence>
<feature type="active site" evidence="8">
    <location>
        <position position="238"/>
    </location>
</feature>
<accession>A0A2U1PPV1</accession>
<protein>
    <submittedName>
        <fullName evidence="11">Glycoside hydrolase, family 28, Pectin lyase fold/virulence factor</fullName>
    </submittedName>
</protein>
<dbReference type="PROSITE" id="PS00502">
    <property type="entry name" value="POLYGALACTURONASE"/>
    <property type="match status" value="1"/>
</dbReference>
<feature type="chain" id="PRO_5015552016" evidence="10">
    <location>
        <begin position="20"/>
        <end position="539"/>
    </location>
</feature>
<dbReference type="GO" id="GO:0005975">
    <property type="term" value="P:carbohydrate metabolic process"/>
    <property type="evidence" value="ECO:0007669"/>
    <property type="project" value="InterPro"/>
</dbReference>
<keyword evidence="6 9" id="KW-0326">Glycosidase</keyword>
<dbReference type="GO" id="GO:0004650">
    <property type="term" value="F:polygalacturonase activity"/>
    <property type="evidence" value="ECO:0007669"/>
    <property type="project" value="InterPro"/>
</dbReference>
<evidence type="ECO:0000256" key="2">
    <source>
        <dbReference type="ARBA" id="ARBA00008834"/>
    </source>
</evidence>
<keyword evidence="5 9" id="KW-0378">Hydrolase</keyword>
<dbReference type="InterPro" id="IPR006626">
    <property type="entry name" value="PbH1"/>
</dbReference>
<name>A0A2U1PPV1_ARTAN</name>
<dbReference type="GO" id="GO:0071555">
    <property type="term" value="P:cell wall organization"/>
    <property type="evidence" value="ECO:0007669"/>
    <property type="project" value="UniProtKB-KW"/>
</dbReference>